<gene>
    <name evidence="2" type="ORF">KME32_26615</name>
</gene>
<evidence type="ECO:0000313" key="2">
    <source>
        <dbReference type="EMBL" id="MBW4564634.1"/>
    </source>
</evidence>
<keyword evidence="1" id="KW-0802">TPR repeat</keyword>
<evidence type="ECO:0000313" key="3">
    <source>
        <dbReference type="Proteomes" id="UP000715781"/>
    </source>
</evidence>
<dbReference type="SUPFAM" id="SSF48452">
    <property type="entry name" value="TPR-like"/>
    <property type="match status" value="1"/>
</dbReference>
<comment type="caution">
    <text evidence="2">The sequence shown here is derived from an EMBL/GenBank/DDBJ whole genome shotgun (WGS) entry which is preliminary data.</text>
</comment>
<dbReference type="PROSITE" id="PS50293">
    <property type="entry name" value="TPR_REGION"/>
    <property type="match status" value="1"/>
</dbReference>
<dbReference type="InterPro" id="IPR011990">
    <property type="entry name" value="TPR-like_helical_dom_sf"/>
</dbReference>
<feature type="repeat" description="TPR" evidence="1">
    <location>
        <begin position="7"/>
        <end position="40"/>
    </location>
</feature>
<dbReference type="InterPro" id="IPR019734">
    <property type="entry name" value="TPR_rpt"/>
</dbReference>
<dbReference type="Proteomes" id="UP000715781">
    <property type="component" value="Unassembled WGS sequence"/>
</dbReference>
<dbReference type="AlphaFoldDB" id="A0A951UIY1"/>
<dbReference type="SMART" id="SM00028">
    <property type="entry name" value="TPR"/>
    <property type="match status" value="1"/>
</dbReference>
<dbReference type="EMBL" id="JAHHHN010000024">
    <property type="protein sequence ID" value="MBW4564634.1"/>
    <property type="molecule type" value="Genomic_DNA"/>
</dbReference>
<reference evidence="2" key="1">
    <citation type="submission" date="2021-05" db="EMBL/GenBank/DDBJ databases">
        <authorList>
            <person name="Pietrasiak N."/>
            <person name="Ward R."/>
            <person name="Stajich J.E."/>
            <person name="Kurbessoian T."/>
        </authorList>
    </citation>
    <scope>NUCLEOTIDE SEQUENCE</scope>
    <source>
        <strain evidence="2">JT2-VF2</strain>
    </source>
</reference>
<organism evidence="2 3">
    <name type="scientific">Mojavia pulchra JT2-VF2</name>
    <dbReference type="NCBI Taxonomy" id="287848"/>
    <lineage>
        <taxon>Bacteria</taxon>
        <taxon>Bacillati</taxon>
        <taxon>Cyanobacteriota</taxon>
        <taxon>Cyanophyceae</taxon>
        <taxon>Nostocales</taxon>
        <taxon>Nostocaceae</taxon>
    </lineage>
</organism>
<accession>A0A951UIY1</accession>
<dbReference type="PROSITE" id="PS50005">
    <property type="entry name" value="TPR"/>
    <property type="match status" value="1"/>
</dbReference>
<sequence>MTKSSDAISFTGLGNIYQQQANFDEAINYYQKALVLAPNCNTYFGLATCFTAQKKSR</sequence>
<evidence type="ECO:0000256" key="1">
    <source>
        <dbReference type="PROSITE-ProRule" id="PRU00339"/>
    </source>
</evidence>
<reference evidence="2" key="2">
    <citation type="journal article" date="2022" name="Microbiol. Resour. Announc.">
        <title>Metagenome Sequencing to Explore Phylogenomics of Terrestrial Cyanobacteria.</title>
        <authorList>
            <person name="Ward R.D."/>
            <person name="Stajich J.E."/>
            <person name="Johansen J.R."/>
            <person name="Huntemann M."/>
            <person name="Clum A."/>
            <person name="Foster B."/>
            <person name="Foster B."/>
            <person name="Roux S."/>
            <person name="Palaniappan K."/>
            <person name="Varghese N."/>
            <person name="Mukherjee S."/>
            <person name="Reddy T.B.K."/>
            <person name="Daum C."/>
            <person name="Copeland A."/>
            <person name="Chen I.A."/>
            <person name="Ivanova N.N."/>
            <person name="Kyrpides N.C."/>
            <person name="Shapiro N."/>
            <person name="Eloe-Fadrosh E.A."/>
            <person name="Pietrasiak N."/>
        </authorList>
    </citation>
    <scope>NUCLEOTIDE SEQUENCE</scope>
    <source>
        <strain evidence="2">JT2-VF2</strain>
    </source>
</reference>
<protein>
    <submittedName>
        <fullName evidence="2">Tetratricopeptide repeat protein</fullName>
    </submittedName>
</protein>
<proteinExistence type="predicted"/>
<dbReference type="Pfam" id="PF00515">
    <property type="entry name" value="TPR_1"/>
    <property type="match status" value="1"/>
</dbReference>
<name>A0A951UIY1_9NOST</name>
<dbReference type="Gene3D" id="1.25.40.10">
    <property type="entry name" value="Tetratricopeptide repeat domain"/>
    <property type="match status" value="1"/>
</dbReference>